<comment type="subcellular location">
    <subcellularLocation>
        <location evidence="1">Membrane</location>
        <topology evidence="1">Multi-pass membrane protein</topology>
    </subcellularLocation>
</comment>
<feature type="transmembrane region" description="Helical" evidence="5">
    <location>
        <begin position="323"/>
        <end position="341"/>
    </location>
</feature>
<dbReference type="AlphaFoldDB" id="A0A814L133"/>
<keyword evidence="4 5" id="KW-0472">Membrane</keyword>
<feature type="transmembrane region" description="Helical" evidence="5">
    <location>
        <begin position="298"/>
        <end position="317"/>
    </location>
</feature>
<dbReference type="InterPro" id="IPR011701">
    <property type="entry name" value="MFS"/>
</dbReference>
<dbReference type="PANTHER" id="PTHR10924:SF6">
    <property type="entry name" value="SOLUTE CARRIER FAMILY 49 MEMBER A3"/>
    <property type="match status" value="1"/>
</dbReference>
<evidence type="ECO:0000313" key="11">
    <source>
        <dbReference type="Proteomes" id="UP000663882"/>
    </source>
</evidence>
<dbReference type="SUPFAM" id="SSF103473">
    <property type="entry name" value="MFS general substrate transporter"/>
    <property type="match status" value="1"/>
</dbReference>
<evidence type="ECO:0000313" key="8">
    <source>
        <dbReference type="EMBL" id="CAF1069920.1"/>
    </source>
</evidence>
<evidence type="ECO:0000313" key="7">
    <source>
        <dbReference type="EMBL" id="CAF1058530.1"/>
    </source>
</evidence>
<dbReference type="Gene3D" id="1.20.1250.20">
    <property type="entry name" value="MFS general substrate transporter like domains"/>
    <property type="match status" value="2"/>
</dbReference>
<evidence type="ECO:0000256" key="4">
    <source>
        <dbReference type="ARBA" id="ARBA00023136"/>
    </source>
</evidence>
<dbReference type="EMBL" id="CAJNOO010000903">
    <property type="protein sequence ID" value="CAF1058530.1"/>
    <property type="molecule type" value="Genomic_DNA"/>
</dbReference>
<feature type="transmembrane region" description="Helical" evidence="5">
    <location>
        <begin position="83"/>
        <end position="103"/>
    </location>
</feature>
<evidence type="ECO:0000256" key="2">
    <source>
        <dbReference type="ARBA" id="ARBA00022692"/>
    </source>
</evidence>
<dbReference type="EMBL" id="CAJNOU010000707">
    <property type="protein sequence ID" value="CAF1069920.1"/>
    <property type="molecule type" value="Genomic_DNA"/>
</dbReference>
<dbReference type="Proteomes" id="UP000663882">
    <property type="component" value="Unassembled WGS sequence"/>
</dbReference>
<organism evidence="7 11">
    <name type="scientific">Rotaria sordida</name>
    <dbReference type="NCBI Taxonomy" id="392033"/>
    <lineage>
        <taxon>Eukaryota</taxon>
        <taxon>Metazoa</taxon>
        <taxon>Spiralia</taxon>
        <taxon>Gnathifera</taxon>
        <taxon>Rotifera</taxon>
        <taxon>Eurotatoria</taxon>
        <taxon>Bdelloidea</taxon>
        <taxon>Philodinida</taxon>
        <taxon>Philodinidae</taxon>
        <taxon>Rotaria</taxon>
    </lineage>
</organism>
<dbReference type="Proteomes" id="UP000663889">
    <property type="component" value="Unassembled WGS sequence"/>
</dbReference>
<dbReference type="InterPro" id="IPR020846">
    <property type="entry name" value="MFS_dom"/>
</dbReference>
<keyword evidence="2 5" id="KW-0812">Transmembrane</keyword>
<feature type="transmembrane region" description="Helical" evidence="5">
    <location>
        <begin position="395"/>
        <end position="416"/>
    </location>
</feature>
<dbReference type="EMBL" id="CAJOBE010012440">
    <property type="protein sequence ID" value="CAF4149397.1"/>
    <property type="molecule type" value="Genomic_DNA"/>
</dbReference>
<dbReference type="GO" id="GO:0022857">
    <property type="term" value="F:transmembrane transporter activity"/>
    <property type="evidence" value="ECO:0007669"/>
    <property type="project" value="InterPro"/>
</dbReference>
<feature type="transmembrane region" description="Helical" evidence="5">
    <location>
        <begin position="56"/>
        <end position="76"/>
    </location>
</feature>
<feature type="transmembrane region" description="Helical" evidence="5">
    <location>
        <begin position="270"/>
        <end position="289"/>
    </location>
</feature>
<feature type="transmembrane region" description="Helical" evidence="5">
    <location>
        <begin position="12"/>
        <end position="36"/>
    </location>
</feature>
<reference evidence="7" key="1">
    <citation type="submission" date="2021-02" db="EMBL/GenBank/DDBJ databases">
        <authorList>
            <person name="Nowell W R."/>
        </authorList>
    </citation>
    <scope>NUCLEOTIDE SEQUENCE</scope>
</reference>
<dbReference type="PROSITE" id="PS50850">
    <property type="entry name" value="MFS"/>
    <property type="match status" value="1"/>
</dbReference>
<feature type="transmembrane region" description="Helical" evidence="5">
    <location>
        <begin position="362"/>
        <end position="383"/>
    </location>
</feature>
<dbReference type="PANTHER" id="PTHR10924">
    <property type="entry name" value="MAJOR FACILITATOR SUPERFAMILY PROTEIN-RELATED"/>
    <property type="match status" value="1"/>
</dbReference>
<dbReference type="Proteomes" id="UP000663874">
    <property type="component" value="Unassembled WGS sequence"/>
</dbReference>
<keyword evidence="3 5" id="KW-1133">Transmembrane helix</keyword>
<dbReference type="OrthoDB" id="422206at2759"/>
<feature type="transmembrane region" description="Helical" evidence="5">
    <location>
        <begin position="109"/>
        <end position="133"/>
    </location>
</feature>
<evidence type="ECO:0000313" key="9">
    <source>
        <dbReference type="EMBL" id="CAF4051773.1"/>
    </source>
</evidence>
<dbReference type="InterPro" id="IPR049680">
    <property type="entry name" value="FLVCR1-2_SLC49-like"/>
</dbReference>
<gene>
    <name evidence="10" type="ORF">FNK824_LOCUS33605</name>
    <name evidence="9" type="ORF">OTI717_LOCUS31675</name>
    <name evidence="7" type="ORF">RFH988_LOCUS17124</name>
    <name evidence="8" type="ORF">SEV965_LOCUS14302</name>
</gene>
<name>A0A814L133_9BILA</name>
<evidence type="ECO:0000256" key="5">
    <source>
        <dbReference type="SAM" id="Phobius"/>
    </source>
</evidence>
<protein>
    <recommendedName>
        <fullName evidence="6">Major facilitator superfamily (MFS) profile domain-containing protein</fullName>
    </recommendedName>
</protein>
<proteinExistence type="predicted"/>
<comment type="caution">
    <text evidence="7">The sequence shown here is derived from an EMBL/GenBank/DDBJ whole genome shotgun (WGS) entry which is preliminary data.</text>
</comment>
<sequence>MAETEVPTYRVYGIRWIQLIVYVLATFANAMCSMTFSPIEAETSKFYSISTAEVNTLAIIFLFLYVIGTILSIWLSRICSMRIIMIIGSVLNLGVFIRVLSLIKPNMGYIPLLIGQLFPAIGAPFFLNSTALFAARWFPASQRDIATSICSMAYPLGLAVGSLVPSLIVNDPPTSKEFLILLISEAGFTALTAFVLIIVFRSGPPTPPSPSEEHYQTINLKEDLINLLTNRHYLILLIGFGLGLALFNSITTLLYQLIQPSQYTSEDAGIFGAVLIVAGLTNGFLAGIIMDKTHAYRLILKILLIGACGSGIFFVLILRPNQFYPLAVSIGLMGFFLLPLLPVSFECAVECTYPIRAEWSTGLLMCAGNVLGGIFIYVLGALIQLNKQYKPGQIFTPSSIFMLCLFVISAASLFTYRGPYLRLESERQAVSTTPVNI</sequence>
<dbReference type="Pfam" id="PF07690">
    <property type="entry name" value="MFS_1"/>
    <property type="match status" value="1"/>
</dbReference>
<dbReference type="EMBL" id="CAJOAX010009219">
    <property type="protein sequence ID" value="CAF4051773.1"/>
    <property type="molecule type" value="Genomic_DNA"/>
</dbReference>
<dbReference type="Proteomes" id="UP000663823">
    <property type="component" value="Unassembled WGS sequence"/>
</dbReference>
<feature type="transmembrane region" description="Helical" evidence="5">
    <location>
        <begin position="233"/>
        <end position="258"/>
    </location>
</feature>
<dbReference type="InterPro" id="IPR036259">
    <property type="entry name" value="MFS_trans_sf"/>
</dbReference>
<evidence type="ECO:0000259" key="6">
    <source>
        <dbReference type="PROSITE" id="PS50850"/>
    </source>
</evidence>
<evidence type="ECO:0000313" key="10">
    <source>
        <dbReference type="EMBL" id="CAF4149397.1"/>
    </source>
</evidence>
<feature type="transmembrane region" description="Helical" evidence="5">
    <location>
        <begin position="180"/>
        <end position="200"/>
    </location>
</feature>
<dbReference type="GO" id="GO:0016020">
    <property type="term" value="C:membrane"/>
    <property type="evidence" value="ECO:0007669"/>
    <property type="project" value="UniProtKB-SubCell"/>
</dbReference>
<evidence type="ECO:0000256" key="1">
    <source>
        <dbReference type="ARBA" id="ARBA00004141"/>
    </source>
</evidence>
<accession>A0A814L133</accession>
<feature type="domain" description="Major facilitator superfamily (MFS) profile" evidence="6">
    <location>
        <begin position="18"/>
        <end position="422"/>
    </location>
</feature>
<feature type="transmembrane region" description="Helical" evidence="5">
    <location>
        <begin position="145"/>
        <end position="168"/>
    </location>
</feature>
<evidence type="ECO:0000256" key="3">
    <source>
        <dbReference type="ARBA" id="ARBA00022989"/>
    </source>
</evidence>